<evidence type="ECO:0000256" key="1">
    <source>
        <dbReference type="SAM" id="MobiDB-lite"/>
    </source>
</evidence>
<dbReference type="PANTHER" id="PTHR35395">
    <property type="entry name" value="DUF6536 DOMAIN-CONTAINING PROTEIN"/>
    <property type="match status" value="1"/>
</dbReference>
<organism evidence="4 5">
    <name type="scientific">Pyricularia grisea</name>
    <name type="common">Crabgrass-specific blast fungus</name>
    <name type="synonym">Magnaporthe grisea</name>
    <dbReference type="NCBI Taxonomy" id="148305"/>
    <lineage>
        <taxon>Eukaryota</taxon>
        <taxon>Fungi</taxon>
        <taxon>Dikarya</taxon>
        <taxon>Ascomycota</taxon>
        <taxon>Pezizomycotina</taxon>
        <taxon>Sordariomycetes</taxon>
        <taxon>Sordariomycetidae</taxon>
        <taxon>Magnaporthales</taxon>
        <taxon>Pyriculariaceae</taxon>
        <taxon>Pyricularia</taxon>
    </lineage>
</organism>
<evidence type="ECO:0000313" key="4">
    <source>
        <dbReference type="Proteomes" id="UP000515153"/>
    </source>
</evidence>
<evidence type="ECO:0000259" key="3">
    <source>
        <dbReference type="Pfam" id="PF20163"/>
    </source>
</evidence>
<feature type="transmembrane region" description="Helical" evidence="2">
    <location>
        <begin position="636"/>
        <end position="666"/>
    </location>
</feature>
<feature type="compositionally biased region" description="Basic residues" evidence="1">
    <location>
        <begin position="28"/>
        <end position="37"/>
    </location>
</feature>
<dbReference type="AlphaFoldDB" id="A0A6P8B9M3"/>
<evidence type="ECO:0000256" key="2">
    <source>
        <dbReference type="SAM" id="Phobius"/>
    </source>
</evidence>
<sequence>MEVVVSSRDDGASEVMKEWTEDEEVTRIRRALTRKQRMQSGEWMGSSPRKPTHDRMRSEASSAHMRQFQSEKAKGRQTVNWPFASVTSETTTVISTPVMPDFPLRRRRQTWQTPGIRDSDIFSVDGSIVPDYVRNYIRGETPESLAMKRKNNGRLAERDVEYNEDGTGHNRMQSRAGELGGFGADDGGHSTIGSDMSGDDRRHLMRGAGGDSRGNRESWGSLAGGWRAGVSVNLLIAFIIFAGSLSCFLVALAGSSSAKELLTNEANIFNGSCGEASSVSYGLHALVNVLGLVGIAGANYVFQVLTSPTRAEVDAAHAKKQWLDIGIPSVRNLGRIAPMRSVMALVLVLVAVTSQVIYNSLIFTSQAGVGYNLVYVTESFLTGAPFSNATSNNTGRLGRLDILSLQDLANRNQLVNMTTSECISRFSGNFETEFSDALFVTRLNDQSNSLVQTASPASSVKFAVNPVAAKAVTADSTPIKSDSIMFCLAKRETSDSQSCSVALNGSLLMVVVLLNLLTMVVTALVLFRTSKVSKPLVTLGDSLSSFLQVPDETTQDSCLMSKKDVLQKRWGLREIKYWVPAAQYWFQSASLTRWVIICFIWTAMTGLTASALAINLSRKTNSSADRALTGLGTASATAAFALNVPAVGACLIAALPQLLLAVLYLATNSLLTTFYLSYESALYACGSPRPLRVSYQPQGDQTTSLFLTLPRPLSWGLCAGFAGMGFLLSQSVFVMGAQLNSTTDGDSMTTSSEMVCLGLSDTGLLALLAVVVVLGAGVLGMSLRRAPGATTADGQAQGNPLVLEAGSCSAVISARCHNTEPDEPSDMAARKLMWGVVSPLFRNGMEVAHCAYSSRGVERLGMSTGYA</sequence>
<gene>
    <name evidence="5" type="ORF">PgNI_03318</name>
</gene>
<reference evidence="5" key="1">
    <citation type="journal article" date="2019" name="Mol. Biol. Evol.">
        <title>Blast fungal genomes show frequent chromosomal changes, gene gains and losses, and effector gene turnover.</title>
        <authorList>
            <person name="Gomez Luciano L.B."/>
            <person name="Jason Tsai I."/>
            <person name="Chuma I."/>
            <person name="Tosa Y."/>
            <person name="Chen Y.H."/>
            <person name="Li J.Y."/>
            <person name="Li M.Y."/>
            <person name="Jade Lu M.Y."/>
            <person name="Nakayashiki H."/>
            <person name="Li W.H."/>
        </authorList>
    </citation>
    <scope>NUCLEOTIDE SEQUENCE</scope>
    <source>
        <strain evidence="5">NI907</strain>
    </source>
</reference>
<dbReference type="InterPro" id="IPR046623">
    <property type="entry name" value="DUF6536"/>
</dbReference>
<feature type="domain" description="DUF6536" evidence="3">
    <location>
        <begin position="226"/>
        <end position="381"/>
    </location>
</feature>
<feature type="compositionally biased region" description="Basic and acidic residues" evidence="1">
    <location>
        <begin position="7"/>
        <end position="19"/>
    </location>
</feature>
<keyword evidence="4" id="KW-1185">Reference proteome</keyword>
<keyword evidence="2" id="KW-1133">Transmembrane helix</keyword>
<dbReference type="RefSeq" id="XP_030983877.1">
    <property type="nucleotide sequence ID" value="XM_031123373.1"/>
</dbReference>
<feature type="region of interest" description="Disordered" evidence="1">
    <location>
        <begin position="1"/>
        <end position="55"/>
    </location>
</feature>
<keyword evidence="2" id="KW-0472">Membrane</keyword>
<accession>A0A6P8B9M3</accession>
<dbReference type="Pfam" id="PF20163">
    <property type="entry name" value="DUF6536"/>
    <property type="match status" value="1"/>
</dbReference>
<feature type="transmembrane region" description="Helical" evidence="2">
    <location>
        <begin position="507"/>
        <end position="527"/>
    </location>
</feature>
<feature type="transmembrane region" description="Helical" evidence="2">
    <location>
        <begin position="757"/>
        <end position="779"/>
    </location>
</feature>
<keyword evidence="2" id="KW-0812">Transmembrane</keyword>
<dbReference type="Proteomes" id="UP000515153">
    <property type="component" value="Unplaced"/>
</dbReference>
<name>A0A6P8B9M3_PYRGI</name>
<feature type="transmembrane region" description="Helical" evidence="2">
    <location>
        <begin position="594"/>
        <end position="616"/>
    </location>
</feature>
<dbReference type="PANTHER" id="PTHR35395:SF1">
    <property type="entry name" value="DUF6536 DOMAIN-CONTAINING PROTEIN"/>
    <property type="match status" value="1"/>
</dbReference>
<dbReference type="GeneID" id="41958283"/>
<feature type="transmembrane region" description="Helical" evidence="2">
    <location>
        <begin position="234"/>
        <end position="254"/>
    </location>
</feature>
<protein>
    <recommendedName>
        <fullName evidence="3">DUF6536 domain-containing protein</fullName>
    </recommendedName>
</protein>
<reference evidence="5" key="2">
    <citation type="submission" date="2019-10" db="EMBL/GenBank/DDBJ databases">
        <authorList>
            <consortium name="NCBI Genome Project"/>
        </authorList>
    </citation>
    <scope>NUCLEOTIDE SEQUENCE</scope>
    <source>
        <strain evidence="5">NI907</strain>
    </source>
</reference>
<proteinExistence type="predicted"/>
<feature type="transmembrane region" description="Helical" evidence="2">
    <location>
        <begin position="281"/>
        <end position="302"/>
    </location>
</feature>
<dbReference type="KEGG" id="pgri:PgNI_03318"/>
<feature type="transmembrane region" description="Helical" evidence="2">
    <location>
        <begin position="341"/>
        <end position="358"/>
    </location>
</feature>
<reference evidence="5" key="3">
    <citation type="submission" date="2025-08" db="UniProtKB">
        <authorList>
            <consortium name="RefSeq"/>
        </authorList>
    </citation>
    <scope>IDENTIFICATION</scope>
    <source>
        <strain evidence="5">NI907</strain>
    </source>
</reference>
<evidence type="ECO:0000313" key="5">
    <source>
        <dbReference type="RefSeq" id="XP_030983877.1"/>
    </source>
</evidence>
<feature type="transmembrane region" description="Helical" evidence="2">
    <location>
        <begin position="713"/>
        <end position="737"/>
    </location>
</feature>